<dbReference type="EMBL" id="AVPK01000017">
    <property type="protein sequence ID" value="KGN35692.1"/>
    <property type="molecule type" value="Genomic_DNA"/>
</dbReference>
<protein>
    <submittedName>
        <fullName evidence="1">Uncharacterized protein</fullName>
    </submittedName>
</protein>
<evidence type="ECO:0000313" key="2">
    <source>
        <dbReference type="Proteomes" id="UP000030011"/>
    </source>
</evidence>
<dbReference type="AlphaFoldDB" id="A0A0A0JI09"/>
<dbReference type="OrthoDB" id="4410855at2"/>
<evidence type="ECO:0000313" key="1">
    <source>
        <dbReference type="EMBL" id="KGN35692.1"/>
    </source>
</evidence>
<name>A0A0A0JI09_9MICO</name>
<sequence>MEILLKEQPDGKTMIELAPVGPAEARPHLSRLLIDSPIDKLPGDRLAVASALIFQQHFRGMVRLPKPVSPEIAAHLTKLRQPVWCSVGPVDDTGSQHGGRGTTLVLDIDHAWLEAANTVDSGARVVVTLLRGDKWSGRIFSMDRLAVASNVWLFDSGEDSVRALTPYLGVALLLGGDLECSRMYLPHTRRPDPEWETYVTTLMSAIGVELTFCTPTDVGHLLRDSGVSRVR</sequence>
<keyword evidence="2" id="KW-1185">Reference proteome</keyword>
<accession>A0A0A0JI09</accession>
<gene>
    <name evidence="1" type="ORF">N803_06375</name>
</gene>
<dbReference type="RefSeq" id="WP_035907494.1">
    <property type="nucleotide sequence ID" value="NZ_AVPK01000017.1"/>
</dbReference>
<dbReference type="Proteomes" id="UP000030011">
    <property type="component" value="Unassembled WGS sequence"/>
</dbReference>
<comment type="caution">
    <text evidence="1">The sequence shown here is derived from an EMBL/GenBank/DDBJ whole genome shotgun (WGS) entry which is preliminary data.</text>
</comment>
<reference evidence="1 2" key="1">
    <citation type="submission" date="2013-08" db="EMBL/GenBank/DDBJ databases">
        <title>The genome sequence of Knoellia subterranea.</title>
        <authorList>
            <person name="Zhu W."/>
            <person name="Wang G."/>
        </authorList>
    </citation>
    <scope>NUCLEOTIDE SEQUENCE [LARGE SCALE GENOMIC DNA]</scope>
    <source>
        <strain evidence="1 2">KCTC 19937</strain>
    </source>
</reference>
<proteinExistence type="predicted"/>
<dbReference type="STRING" id="1385521.N803_06375"/>
<organism evidence="1 2">
    <name type="scientific">Knoellia subterranea KCTC 19937</name>
    <dbReference type="NCBI Taxonomy" id="1385521"/>
    <lineage>
        <taxon>Bacteria</taxon>
        <taxon>Bacillati</taxon>
        <taxon>Actinomycetota</taxon>
        <taxon>Actinomycetes</taxon>
        <taxon>Micrococcales</taxon>
        <taxon>Intrasporangiaceae</taxon>
        <taxon>Knoellia</taxon>
    </lineage>
</organism>